<accession>A0ABQ3UPB3</accession>
<dbReference type="NCBIfam" id="NF006053">
    <property type="entry name" value="PRK08201.1"/>
    <property type="match status" value="1"/>
</dbReference>
<feature type="domain" description="Peptidase M20 dimerisation" evidence="4">
    <location>
        <begin position="195"/>
        <end position="352"/>
    </location>
</feature>
<dbReference type="InterPro" id="IPR011650">
    <property type="entry name" value="Peptidase_M20_dimer"/>
</dbReference>
<dbReference type="PANTHER" id="PTHR43270:SF12">
    <property type="entry name" value="SUCCINYL-DIAMINOPIMELATE DESUCCINYLASE"/>
    <property type="match status" value="1"/>
</dbReference>
<dbReference type="Gene3D" id="3.40.630.10">
    <property type="entry name" value="Zn peptidases"/>
    <property type="match status" value="1"/>
</dbReference>
<dbReference type="InterPro" id="IPR002933">
    <property type="entry name" value="Peptidase_M20"/>
</dbReference>
<dbReference type="RefSeq" id="WP_201371224.1">
    <property type="nucleotide sequence ID" value="NZ_BNJG01000001.1"/>
</dbReference>
<gene>
    <name evidence="5" type="ORF">KSB_30000</name>
</gene>
<name>A0ABQ3UPB3_9CHLR</name>
<comment type="caution">
    <text evidence="5">The sequence shown here is derived from an EMBL/GenBank/DDBJ whole genome shotgun (WGS) entry which is preliminary data.</text>
</comment>
<organism evidence="5 6">
    <name type="scientific">Ktedonobacter robiniae</name>
    <dbReference type="NCBI Taxonomy" id="2778365"/>
    <lineage>
        <taxon>Bacteria</taxon>
        <taxon>Bacillati</taxon>
        <taxon>Chloroflexota</taxon>
        <taxon>Ktedonobacteria</taxon>
        <taxon>Ktedonobacterales</taxon>
        <taxon>Ktedonobacteraceae</taxon>
        <taxon>Ktedonobacter</taxon>
    </lineage>
</organism>
<keyword evidence="2" id="KW-0479">Metal-binding</keyword>
<dbReference type="Pfam" id="PF01546">
    <property type="entry name" value="Peptidase_M20"/>
    <property type="match status" value="1"/>
</dbReference>
<dbReference type="EMBL" id="BNJG01000001">
    <property type="protein sequence ID" value="GHO54525.1"/>
    <property type="molecule type" value="Genomic_DNA"/>
</dbReference>
<keyword evidence="3" id="KW-0378">Hydrolase</keyword>
<dbReference type="InterPro" id="IPR051458">
    <property type="entry name" value="Cyt/Met_Dipeptidase"/>
</dbReference>
<evidence type="ECO:0000313" key="5">
    <source>
        <dbReference type="EMBL" id="GHO54525.1"/>
    </source>
</evidence>
<evidence type="ECO:0000313" key="6">
    <source>
        <dbReference type="Proteomes" id="UP000654345"/>
    </source>
</evidence>
<evidence type="ECO:0000256" key="1">
    <source>
        <dbReference type="ARBA" id="ARBA00022670"/>
    </source>
</evidence>
<proteinExistence type="predicted"/>
<reference evidence="5 6" key="1">
    <citation type="journal article" date="2021" name="Int. J. Syst. Evol. Microbiol.">
        <title>Reticulibacter mediterranei gen. nov., sp. nov., within the new family Reticulibacteraceae fam. nov., and Ktedonospora formicarum gen. nov., sp. nov., Ktedonobacter robiniae sp. nov., Dictyobacter formicarum sp. nov. and Dictyobacter arantiisoli sp. nov., belonging to the class Ktedonobacteria.</title>
        <authorList>
            <person name="Yabe S."/>
            <person name="Zheng Y."/>
            <person name="Wang C.M."/>
            <person name="Sakai Y."/>
            <person name="Abe K."/>
            <person name="Yokota A."/>
            <person name="Donadio S."/>
            <person name="Cavaletti L."/>
            <person name="Monciardini P."/>
        </authorList>
    </citation>
    <scope>NUCLEOTIDE SEQUENCE [LARGE SCALE GENOMIC DNA]</scope>
    <source>
        <strain evidence="5 6">SOSP1-30</strain>
    </source>
</reference>
<protein>
    <submittedName>
        <fullName evidence="5">Peptidase M20</fullName>
    </submittedName>
</protein>
<keyword evidence="6" id="KW-1185">Reference proteome</keyword>
<sequence length="455" mass="49446">MTWETYLAEQQFRHQDELLQFLSIPSISSLPSHAGDVQRAAQWVAQRLTTAGLEQVQIFPTGGHPVVYGEWLHAPGKPTVLIYGHFDTQPVDPLELWTHLPFEPTIIDDRVYARGASDDKGNMFTPILGVEALLKTEGTLPLNVKFFLEGQEEIGSPQLPAFVASHRDLLACDLVLSSDGVQYGEDQPSLLLACKGLAGIQIDVHGAKSDLHSGIYGGAVPNPIHALTALLASLRSPEGTILVEGFYDSVLPLSAGDRAAIAAIPFDAQDYQELIGVTALLAEPGYTPQEHLAARPTLEINGIWGGFQGEGVKTVLPAEAHAKITCRLVANQEPATIVELLTRHVEKHTPPGVQITVRALPGTALPYLIPADHWGNQAAADVLREIYGKEPYYTRAGGSIPVCELFLSHLGAHTVGFAWGLMDEQIHAPNEFFRLSSFRRGPGAYCKILHRLAEK</sequence>
<dbReference type="SUPFAM" id="SSF53187">
    <property type="entry name" value="Zn-dependent exopeptidases"/>
    <property type="match status" value="1"/>
</dbReference>
<dbReference type="PANTHER" id="PTHR43270">
    <property type="entry name" value="BETA-ALA-HIS DIPEPTIDASE"/>
    <property type="match status" value="1"/>
</dbReference>
<dbReference type="Pfam" id="PF07687">
    <property type="entry name" value="M20_dimer"/>
    <property type="match status" value="1"/>
</dbReference>
<dbReference type="Proteomes" id="UP000654345">
    <property type="component" value="Unassembled WGS sequence"/>
</dbReference>
<keyword evidence="1" id="KW-0645">Protease</keyword>
<dbReference type="NCBIfam" id="NF006579">
    <property type="entry name" value="PRK09104.1"/>
    <property type="match status" value="1"/>
</dbReference>
<evidence type="ECO:0000256" key="2">
    <source>
        <dbReference type="ARBA" id="ARBA00022723"/>
    </source>
</evidence>
<evidence type="ECO:0000256" key="3">
    <source>
        <dbReference type="ARBA" id="ARBA00022801"/>
    </source>
</evidence>
<evidence type="ECO:0000259" key="4">
    <source>
        <dbReference type="Pfam" id="PF07687"/>
    </source>
</evidence>
<dbReference type="Gene3D" id="3.30.70.360">
    <property type="match status" value="1"/>
</dbReference>